<feature type="compositionally biased region" description="Basic residues" evidence="1">
    <location>
        <begin position="1"/>
        <end position="21"/>
    </location>
</feature>
<feature type="region of interest" description="Disordered" evidence="1">
    <location>
        <begin position="1"/>
        <end position="26"/>
    </location>
</feature>
<dbReference type="PANTHER" id="PTHR41878">
    <property type="entry name" value="LEXA REPRESSOR-RELATED"/>
    <property type="match status" value="1"/>
</dbReference>
<proteinExistence type="predicted"/>
<dbReference type="HOGENOM" id="CLU_838471_0_0_11"/>
<dbReference type="InterPro" id="IPR012912">
    <property type="entry name" value="Plasmid_pRiA4b_Orf3-like"/>
</dbReference>
<evidence type="ECO:0000313" key="4">
    <source>
        <dbReference type="Proteomes" id="UP000028492"/>
    </source>
</evidence>
<name>A0A075UPS0_9PSEU</name>
<evidence type="ECO:0000259" key="2">
    <source>
        <dbReference type="Pfam" id="PF07929"/>
    </source>
</evidence>
<dbReference type="RefSeq" id="WP_228694905.1">
    <property type="nucleotide sequence ID" value="NZ_CP008953.1"/>
</dbReference>
<dbReference type="Pfam" id="PF07929">
    <property type="entry name" value="PRiA4_ORF3"/>
    <property type="match status" value="1"/>
</dbReference>
<dbReference type="EMBL" id="CP008953">
    <property type="protein sequence ID" value="AIG75008.1"/>
    <property type="molecule type" value="Genomic_DNA"/>
</dbReference>
<dbReference type="SUPFAM" id="SSF159941">
    <property type="entry name" value="MM3350-like"/>
    <property type="match status" value="1"/>
</dbReference>
<dbReference type="AlphaFoldDB" id="A0A075UPS0"/>
<keyword evidence="4" id="KW-1185">Reference proteome</keyword>
<accession>A0A075UPS0</accession>
<dbReference type="PANTHER" id="PTHR41878:SF1">
    <property type="entry name" value="TNPR PROTEIN"/>
    <property type="match status" value="1"/>
</dbReference>
<dbReference type="KEGG" id="aja:AJAP_10575"/>
<evidence type="ECO:0000313" key="3">
    <source>
        <dbReference type="EMBL" id="AIG75008.1"/>
    </source>
</evidence>
<feature type="domain" description="Plasmid pRiA4b Orf3-like" evidence="2">
    <location>
        <begin position="193"/>
        <end position="351"/>
    </location>
</feature>
<dbReference type="Gene3D" id="3.10.290.30">
    <property type="entry name" value="MM3350-like"/>
    <property type="match status" value="1"/>
</dbReference>
<protein>
    <recommendedName>
        <fullName evidence="2">Plasmid pRiA4b Orf3-like domain-containing protein</fullName>
    </recommendedName>
</protein>
<reference evidence="3 4" key="1">
    <citation type="journal article" date="2014" name="J. Biotechnol.">
        <title>Complete genome sequence of the actinobacterium Amycolatopsis japonica MG417-CF17(T) (=DSM 44213T) producing (S,S)-N,N'-ethylenediaminedisuccinic acid.</title>
        <authorList>
            <person name="Stegmann E."/>
            <person name="Albersmeier A."/>
            <person name="Spohn M."/>
            <person name="Gert H."/>
            <person name="Weber T."/>
            <person name="Wohlleben W."/>
            <person name="Kalinowski J."/>
            <person name="Ruckert C."/>
        </authorList>
    </citation>
    <scope>NUCLEOTIDE SEQUENCE [LARGE SCALE GENOMIC DNA]</scope>
    <source>
        <strain evidence="4">MG417-CF17 (DSM 44213)</strain>
    </source>
</reference>
<evidence type="ECO:0000256" key="1">
    <source>
        <dbReference type="SAM" id="MobiDB-lite"/>
    </source>
</evidence>
<organism evidence="3 4">
    <name type="scientific">Amycolatopsis japonica</name>
    <dbReference type="NCBI Taxonomy" id="208439"/>
    <lineage>
        <taxon>Bacteria</taxon>
        <taxon>Bacillati</taxon>
        <taxon>Actinomycetota</taxon>
        <taxon>Actinomycetes</taxon>
        <taxon>Pseudonocardiales</taxon>
        <taxon>Pseudonocardiaceae</taxon>
        <taxon>Amycolatopsis</taxon>
        <taxon>Amycolatopsis japonica group</taxon>
    </lineage>
</organism>
<dbReference type="InterPro" id="IPR024047">
    <property type="entry name" value="MM3350-like_sf"/>
</dbReference>
<gene>
    <name evidence="3" type="ORF">AJAP_10575</name>
</gene>
<sequence>MSPVSRGRKPAKRPKHQRSHPTRAPLDVSRVERWPKLLHGPIELSGCVVQGQADQDLVVLAATLTAGKRTVGVEVVVNGREVDVIELHPVPEDALAVLRNGFEVVEAPLTPEEFRSQVEAALNVKADSVAWIRERIPDLLKVGRDPRPDLPERAAQLRRWLGLPGYDPLPRTPSADPLPLVLPSPGPATGLWLAVALAEPDDAIWRRVEVRSDVTLAGLHRILAAAFDRDEREYHRFETPYGGFSVDAQSCDGDRFDDEVTLGQVVTSPGHRLVYEAESWRHWIRVERLVGLPEAPSCLGGERAAPPPECEDERSYEMLLEARRDPYDEDNEDLIEELGGRGFDPEWFDREVINERLARLS</sequence>
<dbReference type="eggNOG" id="COG4974">
    <property type="taxonomic scope" value="Bacteria"/>
</dbReference>
<dbReference type="STRING" id="208439.AJAP_10575"/>
<dbReference type="Proteomes" id="UP000028492">
    <property type="component" value="Chromosome"/>
</dbReference>